<dbReference type="EMBL" id="CABPRJ010000491">
    <property type="protein sequence ID" value="VVC29366.1"/>
    <property type="molecule type" value="Genomic_DNA"/>
</dbReference>
<accession>A0A5E4MAV3</accession>
<gene>
    <name evidence="1" type="ORF">CINCED_3A010476</name>
</gene>
<protein>
    <submittedName>
        <fullName evidence="1">Uncharacterized protein</fullName>
    </submittedName>
</protein>
<keyword evidence="2" id="KW-1185">Reference proteome</keyword>
<dbReference type="Proteomes" id="UP000325440">
    <property type="component" value="Unassembled WGS sequence"/>
</dbReference>
<dbReference type="OrthoDB" id="6600891at2759"/>
<organism evidence="1 2">
    <name type="scientific">Cinara cedri</name>
    <dbReference type="NCBI Taxonomy" id="506608"/>
    <lineage>
        <taxon>Eukaryota</taxon>
        <taxon>Metazoa</taxon>
        <taxon>Ecdysozoa</taxon>
        <taxon>Arthropoda</taxon>
        <taxon>Hexapoda</taxon>
        <taxon>Insecta</taxon>
        <taxon>Pterygota</taxon>
        <taxon>Neoptera</taxon>
        <taxon>Paraneoptera</taxon>
        <taxon>Hemiptera</taxon>
        <taxon>Sternorrhyncha</taxon>
        <taxon>Aphidomorpha</taxon>
        <taxon>Aphidoidea</taxon>
        <taxon>Aphididae</taxon>
        <taxon>Lachninae</taxon>
        <taxon>Cinara</taxon>
    </lineage>
</organism>
<dbReference type="AlphaFoldDB" id="A0A5E4MAV3"/>
<proteinExistence type="predicted"/>
<sequence>MSSLENKLDFWIKYVDRYNNECFTAFNDFLKENEQQVTSDVEKNIHEHLIILKKSLKEYFPEKLQDMNWLQNPFANHTKPSMLIVSEYEILINIKCSSSLKQKFKASK</sequence>
<evidence type="ECO:0000313" key="1">
    <source>
        <dbReference type="EMBL" id="VVC29366.1"/>
    </source>
</evidence>
<name>A0A5E4MAV3_9HEMI</name>
<reference evidence="1 2" key="1">
    <citation type="submission" date="2019-08" db="EMBL/GenBank/DDBJ databases">
        <authorList>
            <person name="Alioto T."/>
            <person name="Alioto T."/>
            <person name="Gomez Garrido J."/>
        </authorList>
    </citation>
    <scope>NUCLEOTIDE SEQUENCE [LARGE SCALE GENOMIC DNA]</scope>
</reference>
<evidence type="ECO:0000313" key="2">
    <source>
        <dbReference type="Proteomes" id="UP000325440"/>
    </source>
</evidence>